<evidence type="ECO:0000313" key="2">
    <source>
        <dbReference type="EMBL" id="QNB45272.1"/>
    </source>
</evidence>
<dbReference type="PANTHER" id="PTHR30217">
    <property type="entry name" value="PEPTIDASE U32 FAMILY"/>
    <property type="match status" value="1"/>
</dbReference>
<dbReference type="OrthoDB" id="9807498at2"/>
<dbReference type="PANTHER" id="PTHR30217:SF10">
    <property type="entry name" value="23S RRNA 5-HYDROXYCYTIDINE C2501 SYNTHASE"/>
    <property type="match status" value="1"/>
</dbReference>
<evidence type="ECO:0000313" key="3">
    <source>
        <dbReference type="Proteomes" id="UP000515847"/>
    </source>
</evidence>
<dbReference type="Pfam" id="PF12392">
    <property type="entry name" value="DUF3656"/>
    <property type="match status" value="1"/>
</dbReference>
<dbReference type="EMBL" id="CP045798">
    <property type="protein sequence ID" value="QNB45272.1"/>
    <property type="molecule type" value="Genomic_DNA"/>
</dbReference>
<dbReference type="RefSeq" id="WP_034422770.1">
    <property type="nucleotide sequence ID" value="NZ_CP045798.1"/>
</dbReference>
<dbReference type="InterPro" id="IPR051454">
    <property type="entry name" value="RNA/ubiquinone_mod_enzymes"/>
</dbReference>
<name>A0A7G6DZL8_THEFR</name>
<keyword evidence="3" id="KW-1185">Reference proteome</keyword>
<dbReference type="KEGG" id="tfr:BR63_02430"/>
<dbReference type="AlphaFoldDB" id="A0A7G6DZL8"/>
<evidence type="ECO:0000259" key="1">
    <source>
        <dbReference type="Pfam" id="PF12392"/>
    </source>
</evidence>
<dbReference type="InterPro" id="IPR020988">
    <property type="entry name" value="Pept_U32_collagenase"/>
</dbReference>
<gene>
    <name evidence="2" type="ORF">BR63_02430</name>
</gene>
<reference evidence="2 3" key="1">
    <citation type="journal article" date="2019" name="Front. Microbiol.">
        <title>Thermoanaerosceptrum fracticalcis gen. nov. sp. nov., a Novel Fumarate-Fermenting Microorganism From a Deep Fractured Carbonate Aquifer of the US Great Basin.</title>
        <authorList>
            <person name="Hamilton-Brehm S.D."/>
            <person name="Stewart L.E."/>
            <person name="Zavarin M."/>
            <person name="Caldwell M."/>
            <person name="Lawson P.A."/>
            <person name="Onstott T.C."/>
            <person name="Grzymski J."/>
            <person name="Neveux I."/>
            <person name="Lollar B.S."/>
            <person name="Russell C.E."/>
            <person name="Moser D.P."/>
        </authorList>
    </citation>
    <scope>NUCLEOTIDE SEQUENCE [LARGE SCALE GENOMIC DNA]</scope>
    <source>
        <strain evidence="2 3">DRI-13</strain>
    </source>
</reference>
<dbReference type="InterPro" id="IPR011060">
    <property type="entry name" value="RibuloseP-bd_barrel"/>
</dbReference>
<organism evidence="2 3">
    <name type="scientific">Thermanaerosceptrum fracticalcis</name>
    <dbReference type="NCBI Taxonomy" id="1712410"/>
    <lineage>
        <taxon>Bacteria</taxon>
        <taxon>Bacillati</taxon>
        <taxon>Bacillota</taxon>
        <taxon>Clostridia</taxon>
        <taxon>Eubacteriales</taxon>
        <taxon>Peptococcaceae</taxon>
        <taxon>Thermanaerosceptrum</taxon>
    </lineage>
</organism>
<dbReference type="SUPFAM" id="SSF51366">
    <property type="entry name" value="Ribulose-phoshate binding barrel"/>
    <property type="match status" value="1"/>
</dbReference>
<dbReference type="Pfam" id="PF01136">
    <property type="entry name" value="Peptidase_U32"/>
    <property type="match status" value="2"/>
</dbReference>
<dbReference type="InterPro" id="IPR001539">
    <property type="entry name" value="Peptidase_U32"/>
</dbReference>
<proteinExistence type="predicted"/>
<dbReference type="Proteomes" id="UP000515847">
    <property type="component" value="Chromosome"/>
</dbReference>
<feature type="domain" description="Peptidase U32 collagenase" evidence="1">
    <location>
        <begin position="394"/>
        <end position="514"/>
    </location>
</feature>
<sequence>MVQKERIELLAPVGGPEALRAAVENGADAVYLGGKMFSARQSAQNFDLEELREAVKYAHLRGVKVYIAVNTLVDNSEFPELIDYLYDLYTIHVDAVIVQDLGVASLIRAVLPELELHASTQMTVHNGAGVRYLEELGILRAVLAREVSLENIELIGKSTSLPLEVFVHGALCVSYSGQCLMSSMVGGRSGNRGKCAQPCRLKYTLVNGKGEEIKTAGEHLLSPKDLNMIEHLPLLLKSGVVSLKVEGRMKRPEYVATVIRNYREALENFYREPESFKVGISSLKELTQIFNRDFTTGYYLEKPGPHLMSYQRPNNRGLRLGRVMGYNPKTQEVTVSLDEPLRVGDGYEIWITRGGRIAGEIRTLKQNNMPVTRAEKGEVTFPIQGGVPRTGDRIFKTADFALLQKAQESFVSSAGVRKIPLDLFIEVKMGRNVVLKAQDYDGHSTEVQGNYVVEKAQKHATSREDVFKQLARLGNTVFTLRTLEMELDEGVMVPLSELNNLRREAVANLEERRLAGFIKPEIAREVYQERVRAFRENLPLPRPVRVKPKLSVLVGDMPSLKAALKAGADIIYLGGEVLRRKKGIGFDSFRDAVRECREQGAEAVILLPRIYHEKDLDTIKRYFAKGQEAGADAFLVGNLGTLQLARELEITSIRGDYTLNIFNDYTMRNLIEAGVEQVTLSPELSLKQIEKLHFLGLINLELMVHGSLPLMLTEHCLVGNILGKGHQERGCPYPCKKEAYGLKDRMNMVFPIESDEFCRMLIYNPKVHNLLEHLPPLMDLGINILRIEGRREEDYWVKKVVKIYREEIERCWEAGPRYRPAERNMAELQGLSPGGFNKGHLYRGVLE</sequence>
<dbReference type="PROSITE" id="PS01276">
    <property type="entry name" value="PEPTIDASE_U32"/>
    <property type="match status" value="1"/>
</dbReference>
<protein>
    <submittedName>
        <fullName evidence="2">Peptidase U32</fullName>
    </submittedName>
</protein>
<accession>A0A7G6DZL8</accession>